<dbReference type="EMBL" id="BLRX01000630">
    <property type="protein sequence ID" value="GFP26466.1"/>
    <property type="molecule type" value="Genomic_DNA"/>
</dbReference>
<name>A0A6V8P6Q2_9ACTN</name>
<gene>
    <name evidence="1" type="ORF">HKBW3S25_01959</name>
</gene>
<feature type="non-terminal residue" evidence="1">
    <location>
        <position position="1"/>
    </location>
</feature>
<evidence type="ECO:0000313" key="1">
    <source>
        <dbReference type="EMBL" id="GFP26466.1"/>
    </source>
</evidence>
<evidence type="ECO:0000313" key="2">
    <source>
        <dbReference type="Proteomes" id="UP000543224"/>
    </source>
</evidence>
<proteinExistence type="predicted"/>
<protein>
    <submittedName>
        <fullName evidence="1">Uncharacterized protein</fullName>
    </submittedName>
</protein>
<dbReference type="AlphaFoldDB" id="A0A6V8P6Q2"/>
<dbReference type="Proteomes" id="UP000543224">
    <property type="component" value="Unassembled WGS sequence"/>
</dbReference>
<organism evidence="1 2">
    <name type="scientific">Candidatus Hakubella thermalkaliphila</name>
    <dbReference type="NCBI Taxonomy" id="2754717"/>
    <lineage>
        <taxon>Bacteria</taxon>
        <taxon>Bacillati</taxon>
        <taxon>Actinomycetota</taxon>
        <taxon>Actinomycetota incertae sedis</taxon>
        <taxon>Candidatus Hakubellales</taxon>
        <taxon>Candidatus Hakubellaceae</taxon>
        <taxon>Candidatus Hakubella</taxon>
    </lineage>
</organism>
<accession>A0A6V8P6Q2</accession>
<comment type="caution">
    <text evidence="1">The sequence shown here is derived from an EMBL/GenBank/DDBJ whole genome shotgun (WGS) entry which is preliminary data.</text>
</comment>
<sequence>GAKQARRDRGYAGISDEDEIALDYKAIQDLFGTDFYNMHSRQEVFNKFLKKISL</sequence>
<reference evidence="1 2" key="1">
    <citation type="journal article" date="2020" name="Front. Microbiol.">
        <title>Single-cell genomics of novel Actinobacteria with the Wood-Ljungdahl pathway discovered in a serpentinizing system.</title>
        <authorList>
            <person name="Merino N."/>
            <person name="Kawai M."/>
            <person name="Boyd E.S."/>
            <person name="Colman D.R."/>
            <person name="McGlynn S.E."/>
            <person name="Nealson K.H."/>
            <person name="Kurokawa K."/>
            <person name="Hongoh Y."/>
        </authorList>
    </citation>
    <scope>NUCLEOTIDE SEQUENCE [LARGE SCALE GENOMIC DNA]</scope>
    <source>
        <strain evidence="1 2">S25</strain>
    </source>
</reference>